<protein>
    <submittedName>
        <fullName evidence="2">Uncharacterized protein</fullName>
    </submittedName>
</protein>
<name>A0A1Q9E805_SYMMI</name>
<dbReference type="OrthoDB" id="10295576at2759"/>
<sequence>MTTALVERKAASKAAVDQMPAIEPFNEFVAALKKTQLGEKCSEAKKIVDSCNAIAKHSGLHPAAELVTSCKGVSNHGLGLVAAGSIELLRSSKLWTTMTCDLALGMADIAEKGPQTMTLEKRMKPSKWSSERDPVLASRDTYLRKPPPHRWAVLAEIELPKGDFLEGGVELPPKGAGPQISGRFEEERPRPEAKAVSQEIKVSFATGQPDVKVYVAETRRARHSSSAPDIDPEEL</sequence>
<proteinExistence type="predicted"/>
<evidence type="ECO:0000313" key="2">
    <source>
        <dbReference type="EMBL" id="OLQ03553.1"/>
    </source>
</evidence>
<reference evidence="2 3" key="1">
    <citation type="submission" date="2016-02" db="EMBL/GenBank/DDBJ databases">
        <title>Genome analysis of coral dinoflagellate symbionts highlights evolutionary adaptations to a symbiotic lifestyle.</title>
        <authorList>
            <person name="Aranda M."/>
            <person name="Li Y."/>
            <person name="Liew Y.J."/>
            <person name="Baumgarten S."/>
            <person name="Simakov O."/>
            <person name="Wilson M."/>
            <person name="Piel J."/>
            <person name="Ashoor H."/>
            <person name="Bougouffa S."/>
            <person name="Bajic V.B."/>
            <person name="Ryu T."/>
            <person name="Ravasi T."/>
            <person name="Bayer T."/>
            <person name="Micklem G."/>
            <person name="Kim H."/>
            <person name="Bhak J."/>
            <person name="Lajeunesse T.C."/>
            <person name="Voolstra C.R."/>
        </authorList>
    </citation>
    <scope>NUCLEOTIDE SEQUENCE [LARGE SCALE GENOMIC DNA]</scope>
    <source>
        <strain evidence="2 3">CCMP2467</strain>
    </source>
</reference>
<accession>A0A1Q9E805</accession>
<organism evidence="2 3">
    <name type="scientific">Symbiodinium microadriaticum</name>
    <name type="common">Dinoflagellate</name>
    <name type="synonym">Zooxanthella microadriatica</name>
    <dbReference type="NCBI Taxonomy" id="2951"/>
    <lineage>
        <taxon>Eukaryota</taxon>
        <taxon>Sar</taxon>
        <taxon>Alveolata</taxon>
        <taxon>Dinophyceae</taxon>
        <taxon>Suessiales</taxon>
        <taxon>Symbiodiniaceae</taxon>
        <taxon>Symbiodinium</taxon>
    </lineage>
</organism>
<dbReference type="Proteomes" id="UP000186817">
    <property type="component" value="Unassembled WGS sequence"/>
</dbReference>
<dbReference type="AlphaFoldDB" id="A0A1Q9E805"/>
<gene>
    <name evidence="2" type="ORF">AK812_SmicGene13487</name>
</gene>
<keyword evidence="3" id="KW-1185">Reference proteome</keyword>
<evidence type="ECO:0000313" key="3">
    <source>
        <dbReference type="Proteomes" id="UP000186817"/>
    </source>
</evidence>
<comment type="caution">
    <text evidence="2">The sequence shown here is derived from an EMBL/GenBank/DDBJ whole genome shotgun (WGS) entry which is preliminary data.</text>
</comment>
<evidence type="ECO:0000256" key="1">
    <source>
        <dbReference type="SAM" id="MobiDB-lite"/>
    </source>
</evidence>
<feature type="compositionally biased region" description="Basic and acidic residues" evidence="1">
    <location>
        <begin position="183"/>
        <end position="193"/>
    </location>
</feature>
<feature type="region of interest" description="Disordered" evidence="1">
    <location>
        <begin position="170"/>
        <end position="195"/>
    </location>
</feature>
<dbReference type="EMBL" id="LSRX01000233">
    <property type="protein sequence ID" value="OLQ03553.1"/>
    <property type="molecule type" value="Genomic_DNA"/>
</dbReference>